<protein>
    <submittedName>
        <fullName evidence="1">Uncharacterized protein</fullName>
    </submittedName>
</protein>
<evidence type="ECO:0000313" key="1">
    <source>
        <dbReference type="EMBL" id="BAQ56582.1"/>
    </source>
</evidence>
<dbReference type="Proteomes" id="UP000035709">
    <property type="component" value="Chromosome"/>
</dbReference>
<dbReference type="KEGG" id="lae:LBAT_0193"/>
<evidence type="ECO:0000313" key="2">
    <source>
        <dbReference type="Proteomes" id="UP000035709"/>
    </source>
</evidence>
<dbReference type="OrthoDB" id="2283801at2"/>
<accession>A0A0D6A184</accession>
<dbReference type="EMBL" id="AP014808">
    <property type="protein sequence ID" value="BAQ56582.1"/>
    <property type="molecule type" value="Genomic_DNA"/>
</dbReference>
<name>A0A0D6A184_9LACO</name>
<organism evidence="1 2">
    <name type="scientific">Lactobacillus acetotolerans</name>
    <dbReference type="NCBI Taxonomy" id="1600"/>
    <lineage>
        <taxon>Bacteria</taxon>
        <taxon>Bacillati</taxon>
        <taxon>Bacillota</taxon>
        <taxon>Bacilli</taxon>
        <taxon>Lactobacillales</taxon>
        <taxon>Lactobacillaceae</taxon>
        <taxon>Lactobacillus</taxon>
    </lineage>
</organism>
<gene>
    <name evidence="1" type="ORF">LBAT_0193</name>
</gene>
<sequence>MKNSLCLDLFPNPGLPTQNKYQHFSKDMIKKKVGKEKELESYISEDSSYCVNPNMFALYDFKKEPLLGKYQSVIVDRKEGIVLSKRSSKAHFHDLLKYKLLMGLTFQKEIARRLGYKDRHVISTGKLAYFSIRGYTKASNDWVSLHLMDDYQILGNRSIRFKSIELNGVTYTFTFANCCRHIRSKIAESLRHNNVVFKVSNYHLKHTMGWSIYRLRGKKSLLDKEEYFTPLPAIEFFTMKEICADLMNQKHSKYGKMMAELFQLDFMKEDHKLIYRLSQRDDSLF</sequence>
<proteinExistence type="predicted"/>
<keyword evidence="2" id="KW-1185">Reference proteome</keyword>
<dbReference type="AlphaFoldDB" id="A0A0D6A184"/>
<dbReference type="PATRIC" id="fig|1600.4.peg.198"/>
<reference evidence="1 2" key="1">
    <citation type="submission" date="2015-03" db="EMBL/GenBank/DDBJ databases">
        <title>Complete genome sequence of Lactobacillus acetotolerans NBRC 13120.</title>
        <authorList>
            <person name="Toh H."/>
            <person name="Morita H."/>
            <person name="Fujita N."/>
        </authorList>
    </citation>
    <scope>NUCLEOTIDE SEQUENCE [LARGE SCALE GENOMIC DNA]</scope>
    <source>
        <strain evidence="1 2">NBRC 13120</strain>
    </source>
</reference>
<dbReference type="RefSeq" id="WP_060459102.1">
    <property type="nucleotide sequence ID" value="NZ_AP014808.1"/>
</dbReference>